<comment type="subunit">
    <text evidence="5">Homodimer. Interacts with LigD.</text>
</comment>
<feature type="compositionally biased region" description="Acidic residues" evidence="6">
    <location>
        <begin position="263"/>
        <end position="273"/>
    </location>
</feature>
<dbReference type="NCBIfam" id="TIGR02772">
    <property type="entry name" value="Ku_bact"/>
    <property type="match status" value="1"/>
</dbReference>
<reference evidence="9" key="1">
    <citation type="submission" date="2014-11" db="EMBL/GenBank/DDBJ databases">
        <authorList>
            <person name="Hornung B.V."/>
        </authorList>
    </citation>
    <scope>NUCLEOTIDE SEQUENCE</scope>
    <source>
        <strain evidence="9">INE</strain>
    </source>
</reference>
<dbReference type="PANTHER" id="PTHR41251:SF1">
    <property type="entry name" value="NON-HOMOLOGOUS END JOINING PROTEIN KU"/>
    <property type="match status" value="1"/>
</dbReference>
<comment type="similarity">
    <text evidence="5">Belongs to the prokaryotic Ku family.</text>
</comment>
<keyword evidence="1 5" id="KW-0227">DNA damage</keyword>
<dbReference type="SUPFAM" id="SSF100939">
    <property type="entry name" value="SPOC domain-like"/>
    <property type="match status" value="1"/>
</dbReference>
<dbReference type="SMART" id="SM00559">
    <property type="entry name" value="Ku78"/>
    <property type="match status" value="1"/>
</dbReference>
<feature type="compositionally biased region" description="Basic and acidic residues" evidence="6">
    <location>
        <begin position="274"/>
        <end position="285"/>
    </location>
</feature>
<dbReference type="FunFam" id="2.40.290.10:FF:000004">
    <property type="entry name" value="Non-homologous end joining protein Ku"/>
    <property type="match status" value="1"/>
</dbReference>
<evidence type="ECO:0000313" key="10">
    <source>
        <dbReference type="Proteomes" id="UP001071230"/>
    </source>
</evidence>
<dbReference type="KEGG" id="aacx:DEACI_3244"/>
<feature type="compositionally biased region" description="Low complexity" evidence="6">
    <location>
        <begin position="310"/>
        <end position="342"/>
    </location>
</feature>
<dbReference type="InterPro" id="IPR016194">
    <property type="entry name" value="SPOC-like_C_dom_sf"/>
</dbReference>
<feature type="compositionally biased region" description="Basic and acidic residues" evidence="6">
    <location>
        <begin position="251"/>
        <end position="262"/>
    </location>
</feature>
<dbReference type="Pfam" id="PF02735">
    <property type="entry name" value="Ku"/>
    <property type="match status" value="1"/>
</dbReference>
<feature type="compositionally biased region" description="Basic and acidic residues" evidence="6">
    <location>
        <begin position="296"/>
        <end position="308"/>
    </location>
</feature>
<evidence type="ECO:0000259" key="7">
    <source>
        <dbReference type="SMART" id="SM00559"/>
    </source>
</evidence>
<evidence type="ECO:0000256" key="1">
    <source>
        <dbReference type="ARBA" id="ARBA00022763"/>
    </source>
</evidence>
<dbReference type="InterPro" id="IPR006164">
    <property type="entry name" value="DNA_bd_Ku70/Ku80"/>
</dbReference>
<comment type="function">
    <text evidence="5">With LigD forms a non-homologous end joining (NHEJ) DNA repair enzyme, which repairs dsDNA breaks with reduced fidelity. Binds linear dsDNA with 5'- and 3'- overhangs but not closed circular dsDNA nor ssDNA. Recruits and stimulates the ligase activity of LigD.</text>
</comment>
<feature type="compositionally biased region" description="Basic residues" evidence="6">
    <location>
        <begin position="359"/>
        <end position="370"/>
    </location>
</feature>
<gene>
    <name evidence="5" type="primary">ku</name>
    <name evidence="9" type="ORF">DEACI_1750</name>
    <name evidence="8" type="ORF">DEACI_3244</name>
</gene>
<dbReference type="CDD" id="cd00789">
    <property type="entry name" value="KU_like"/>
    <property type="match status" value="1"/>
</dbReference>
<reference evidence="8" key="2">
    <citation type="submission" date="2020-01" db="EMBL/GenBank/DDBJ databases">
        <authorList>
            <person name="Hornung B."/>
        </authorList>
    </citation>
    <scope>NUCLEOTIDE SEQUENCE</scope>
    <source>
        <strain evidence="8">PacBioINE</strain>
    </source>
</reference>
<dbReference type="Proteomes" id="UP001071230">
    <property type="component" value="Unassembled WGS sequence"/>
</dbReference>
<dbReference type="GO" id="GO:0006303">
    <property type="term" value="P:double-strand break repair via nonhomologous end joining"/>
    <property type="evidence" value="ECO:0007669"/>
    <property type="project" value="UniProtKB-UniRule"/>
</dbReference>
<name>A0A8S0Y3Y8_9FIRM</name>
<keyword evidence="3 5" id="KW-0233">DNA recombination</keyword>
<dbReference type="GO" id="GO:0006310">
    <property type="term" value="P:DNA recombination"/>
    <property type="evidence" value="ECO:0007669"/>
    <property type="project" value="UniProtKB-KW"/>
</dbReference>
<dbReference type="EMBL" id="LR746496">
    <property type="protein sequence ID" value="CAA7602565.1"/>
    <property type="molecule type" value="Genomic_DNA"/>
</dbReference>
<dbReference type="AlphaFoldDB" id="A0A8S0Y3Y8"/>
<dbReference type="PANTHER" id="PTHR41251">
    <property type="entry name" value="NON-HOMOLOGOUS END JOINING PROTEIN KU"/>
    <property type="match status" value="1"/>
</dbReference>
<keyword evidence="4 5" id="KW-0234">DNA repair</keyword>
<organism evidence="8">
    <name type="scientific">Acididesulfobacillus acetoxydans</name>
    <dbReference type="NCBI Taxonomy" id="1561005"/>
    <lineage>
        <taxon>Bacteria</taxon>
        <taxon>Bacillati</taxon>
        <taxon>Bacillota</taxon>
        <taxon>Clostridia</taxon>
        <taxon>Eubacteriales</taxon>
        <taxon>Peptococcaceae</taxon>
        <taxon>Acididesulfobacillus</taxon>
    </lineage>
</organism>
<accession>A0A8S0Y3Y8</accession>
<sequence length="370" mass="41226">MHTLWKGSISFGLVNVPVKMQAATESKEFQFHYLHNACQGRIRYVKQCPRCKTEVENRDLVKGYEYEKDRYVILTDEELASVQEPSARSIDILDFVDLKEIDPVYYQKSYYLSPEDTAAKAYRLLCLAMLESGKVALAHLTLRSKQYLACLRVFEEGLVLETMFYADEIRRMERPWQEIQPTETELMLARQLVEQLAKPFEPGKYRDGMRDKLAEMIEQKVKGESLRVPTAPRGGQVLDLMEALRASIARAEEKKDGARESDAEGAEENEEPPEDRSLSNREEASVNRQVNTDVSGRADESAKARADASENANTEAPATTGAAARGARTKAPATTGTAAGGARTKEPPGPEEPVPSGLKPRKRAVKAKGA</sequence>
<evidence type="ECO:0000256" key="5">
    <source>
        <dbReference type="HAMAP-Rule" id="MF_01875"/>
    </source>
</evidence>
<dbReference type="Proteomes" id="UP000836597">
    <property type="component" value="Chromosome"/>
</dbReference>
<dbReference type="GO" id="GO:0003690">
    <property type="term" value="F:double-stranded DNA binding"/>
    <property type="evidence" value="ECO:0007669"/>
    <property type="project" value="UniProtKB-UniRule"/>
</dbReference>
<evidence type="ECO:0000313" key="8">
    <source>
        <dbReference type="EMBL" id="CAA7602565.1"/>
    </source>
</evidence>
<keyword evidence="2 5" id="KW-0238">DNA-binding</keyword>
<evidence type="ECO:0000256" key="2">
    <source>
        <dbReference type="ARBA" id="ARBA00023125"/>
    </source>
</evidence>
<proteinExistence type="inferred from homology"/>
<feature type="region of interest" description="Disordered" evidence="6">
    <location>
        <begin position="251"/>
        <end position="370"/>
    </location>
</feature>
<dbReference type="InterPro" id="IPR009187">
    <property type="entry name" value="Prok_Ku"/>
</dbReference>
<dbReference type="Gene3D" id="2.40.290.10">
    <property type="match status" value="1"/>
</dbReference>
<feature type="domain" description="Ku" evidence="7">
    <location>
        <begin position="52"/>
        <end position="180"/>
    </location>
</feature>
<dbReference type="EMBL" id="CDGJ01000048">
    <property type="protein sequence ID" value="CEJ07289.1"/>
    <property type="molecule type" value="Genomic_DNA"/>
</dbReference>
<dbReference type="HAMAP" id="MF_01875">
    <property type="entry name" value="Prokaryotic_Ku"/>
    <property type="match status" value="1"/>
</dbReference>
<protein>
    <recommendedName>
        <fullName evidence="5">Non-homologous end joining protein Ku</fullName>
    </recommendedName>
</protein>
<dbReference type="RefSeq" id="WP_306425042.1">
    <property type="nucleotide sequence ID" value="NZ_CDGJ01000048.1"/>
</dbReference>
<keyword evidence="10" id="KW-1185">Reference proteome</keyword>
<evidence type="ECO:0000256" key="6">
    <source>
        <dbReference type="SAM" id="MobiDB-lite"/>
    </source>
</evidence>
<evidence type="ECO:0000256" key="4">
    <source>
        <dbReference type="ARBA" id="ARBA00023204"/>
    </source>
</evidence>
<evidence type="ECO:0000313" key="9">
    <source>
        <dbReference type="EMBL" id="CEJ07289.1"/>
    </source>
</evidence>
<evidence type="ECO:0000256" key="3">
    <source>
        <dbReference type="ARBA" id="ARBA00023172"/>
    </source>
</evidence>